<dbReference type="PROSITE" id="PS00227">
    <property type="entry name" value="TUBULIN"/>
    <property type="match status" value="1"/>
</dbReference>
<feature type="non-terminal residue" evidence="11">
    <location>
        <position position="496"/>
    </location>
</feature>
<dbReference type="Proteomes" id="UP000728185">
    <property type="component" value="Unassembled WGS sequence"/>
</dbReference>
<evidence type="ECO:0000256" key="2">
    <source>
        <dbReference type="ARBA" id="ARBA00022701"/>
    </source>
</evidence>
<dbReference type="Gene3D" id="1.10.287.600">
    <property type="entry name" value="Helix hairpin bin"/>
    <property type="match status" value="1"/>
</dbReference>
<dbReference type="CDD" id="cd02186">
    <property type="entry name" value="alpha_tubulin"/>
    <property type="match status" value="1"/>
</dbReference>
<evidence type="ECO:0000256" key="5">
    <source>
        <dbReference type="ARBA" id="ARBA00023134"/>
    </source>
</evidence>
<evidence type="ECO:0000256" key="6">
    <source>
        <dbReference type="ARBA" id="ARBA00049117"/>
    </source>
</evidence>
<dbReference type="InterPro" id="IPR036525">
    <property type="entry name" value="Tubulin/FtsZ_GTPase_sf"/>
</dbReference>
<dbReference type="SUPFAM" id="SSF55307">
    <property type="entry name" value="Tubulin C-terminal domain-like"/>
    <property type="match status" value="1"/>
</dbReference>
<keyword evidence="2 7" id="KW-0493">Microtubule</keyword>
<protein>
    <recommendedName>
        <fullName evidence="7">Tubulin alpha chain</fullName>
    </recommendedName>
</protein>
<dbReference type="Pfam" id="PF00091">
    <property type="entry name" value="Tubulin"/>
    <property type="match status" value="1"/>
</dbReference>
<dbReference type="GO" id="GO:0007017">
    <property type="term" value="P:microtubule-based process"/>
    <property type="evidence" value="ECO:0007669"/>
    <property type="project" value="InterPro"/>
</dbReference>
<comment type="function">
    <text evidence="7">Tubulin is the major constituent of microtubules, a cylinder consisting of laterally associated linear protofilaments composed of alpha- and beta-tubulin heterodimers. Microtubules grow by the addition of GTP-tubulin dimers to the microtubule end, where a stabilizing cap forms. Below the cap, tubulin dimers are in GDP-bound state, owing to GTPase activity of alpha-tubulin.</text>
</comment>
<evidence type="ECO:0000256" key="3">
    <source>
        <dbReference type="ARBA" id="ARBA00022741"/>
    </source>
</evidence>
<dbReference type="Gene3D" id="3.30.1330.20">
    <property type="entry name" value="Tubulin/FtsZ, C-terminal domain"/>
    <property type="match status" value="1"/>
</dbReference>
<organism evidence="11 12">
    <name type="scientific">Fasciolopsis buskii</name>
    <dbReference type="NCBI Taxonomy" id="27845"/>
    <lineage>
        <taxon>Eukaryota</taxon>
        <taxon>Metazoa</taxon>
        <taxon>Spiralia</taxon>
        <taxon>Lophotrochozoa</taxon>
        <taxon>Platyhelminthes</taxon>
        <taxon>Trematoda</taxon>
        <taxon>Digenea</taxon>
        <taxon>Plagiorchiida</taxon>
        <taxon>Echinostomata</taxon>
        <taxon>Echinostomatoidea</taxon>
        <taxon>Fasciolidae</taxon>
        <taxon>Fasciolopsis</taxon>
    </lineage>
</organism>
<comment type="similarity">
    <text evidence="1 7">Belongs to the tubulin family.</text>
</comment>
<dbReference type="AlphaFoldDB" id="A0A8E0VEW6"/>
<dbReference type="GO" id="GO:0005874">
    <property type="term" value="C:microtubule"/>
    <property type="evidence" value="ECO:0007669"/>
    <property type="project" value="UniProtKB-KW"/>
</dbReference>
<dbReference type="GO" id="GO:0016787">
    <property type="term" value="F:hydrolase activity"/>
    <property type="evidence" value="ECO:0007669"/>
    <property type="project" value="UniProtKB-KW"/>
</dbReference>
<feature type="compositionally biased region" description="Polar residues" evidence="8">
    <location>
        <begin position="460"/>
        <end position="476"/>
    </location>
</feature>
<evidence type="ECO:0000259" key="9">
    <source>
        <dbReference type="SMART" id="SM00864"/>
    </source>
</evidence>
<name>A0A8E0VEW6_9TREM</name>
<dbReference type="InterPro" id="IPR000217">
    <property type="entry name" value="Tubulin"/>
</dbReference>
<dbReference type="PRINTS" id="PR01161">
    <property type="entry name" value="TUBULIN"/>
</dbReference>
<dbReference type="PRINTS" id="PR01162">
    <property type="entry name" value="ALPHATUBULIN"/>
</dbReference>
<proteinExistence type="inferred from homology"/>
<dbReference type="InterPro" id="IPR008280">
    <property type="entry name" value="Tub_FtsZ_C"/>
</dbReference>
<accession>A0A8E0VEW6</accession>
<comment type="catalytic activity">
    <reaction evidence="6">
        <text>GTP + H2O = GDP + phosphate + H(+)</text>
        <dbReference type="Rhea" id="RHEA:19669"/>
        <dbReference type="ChEBI" id="CHEBI:15377"/>
        <dbReference type="ChEBI" id="CHEBI:15378"/>
        <dbReference type="ChEBI" id="CHEBI:37565"/>
        <dbReference type="ChEBI" id="CHEBI:43474"/>
        <dbReference type="ChEBI" id="CHEBI:58189"/>
    </reaction>
    <physiologicalReaction direction="left-to-right" evidence="6">
        <dbReference type="Rhea" id="RHEA:19670"/>
    </physiologicalReaction>
</comment>
<sequence>HEVIVLGIGQAGTQLSNAFWELLCLEHGITSDGRLFSSADSDESVNSEAFFLHTQTGKRVPHAVIVDLEPTVIDEIRTGVYKNLFHPDQLISSMEDASNNFARGYYTLGRQMCSTILTQIRRATEACDLFHGFFIIHGFGGGTGSGLTSLMQNYLTTEYTKHSKFQLGIYPGSQFSTGITEPYNAILALTPSIEQSELSILINNDSLYSLCDPSRMAWRTSFVDINRIVAMLFSCLTVSLRFESPLNLDMIQLETNLVPFPRIHFPMLSYSPMVSPDKSGYGTPSVKEMTQALFDAKNQTLNVDLTQGKIISCSIQYRGNITVQEATKAIMDSKYRRTLRFTDWCPTGIKLSMSNILPTIPSFFPIGQTRRSALMLMNNSAVSQAVERVGNKFDKLFQKRAFVHWFVSEGMEEGEFTSARKEMSALVQDYLEITQAASSKDEKSFGLRVGEQETMDQPEELNSQDILPRPNSSIFTTRRKSHDAEDTINDLPVNHL</sequence>
<dbReference type="SUPFAM" id="SSF52490">
    <property type="entry name" value="Tubulin nucleotide-binding domain-like"/>
    <property type="match status" value="1"/>
</dbReference>
<keyword evidence="3 7" id="KW-0547">Nucleotide-binding</keyword>
<dbReference type="EMBL" id="LUCM01007605">
    <property type="protein sequence ID" value="KAA0189647.1"/>
    <property type="molecule type" value="Genomic_DNA"/>
</dbReference>
<dbReference type="InterPro" id="IPR037103">
    <property type="entry name" value="Tubulin/FtsZ-like_C"/>
</dbReference>
<dbReference type="InterPro" id="IPR017975">
    <property type="entry name" value="Tubulin_CS"/>
</dbReference>
<evidence type="ECO:0000313" key="12">
    <source>
        <dbReference type="Proteomes" id="UP000728185"/>
    </source>
</evidence>
<comment type="caution">
    <text evidence="11">The sequence shown here is derived from an EMBL/GenBank/DDBJ whole genome shotgun (WGS) entry which is preliminary data.</text>
</comment>
<evidence type="ECO:0000256" key="7">
    <source>
        <dbReference type="RuleBase" id="RU000352"/>
    </source>
</evidence>
<dbReference type="InterPro" id="IPR018316">
    <property type="entry name" value="Tubulin/FtsZ_2-layer-sand-dom"/>
</dbReference>
<comment type="subunit">
    <text evidence="7">Dimer of alpha and beta chains. A typical microtubule is a hollow water-filled tube with an outer diameter of 25 nm and an inner diameter of 15 nM. Alpha-beta heterodimers associate head-to-tail to form protofilaments running lengthwise along the microtubule wall with the beta-tubulin subunit facing the microtubule plus end conferring a structural polarity. Microtubules usually have 13 protofilaments but different protofilament numbers can be found in some organisms and specialized cells.</text>
</comment>
<dbReference type="InterPro" id="IPR023123">
    <property type="entry name" value="Tubulin_C"/>
</dbReference>
<feature type="domain" description="Tubulin/FtsZ GTPase" evidence="9">
    <location>
        <begin position="47"/>
        <end position="244"/>
    </location>
</feature>
<dbReference type="InterPro" id="IPR003008">
    <property type="entry name" value="Tubulin_FtsZ_GTPase"/>
</dbReference>
<evidence type="ECO:0000313" key="11">
    <source>
        <dbReference type="EMBL" id="KAA0189647.1"/>
    </source>
</evidence>
<dbReference type="GO" id="GO:0005200">
    <property type="term" value="F:structural constituent of cytoskeleton"/>
    <property type="evidence" value="ECO:0007669"/>
    <property type="project" value="InterPro"/>
</dbReference>
<keyword evidence="12" id="KW-1185">Reference proteome</keyword>
<dbReference type="Gene3D" id="3.40.50.1440">
    <property type="entry name" value="Tubulin/FtsZ, GTPase domain"/>
    <property type="match status" value="1"/>
</dbReference>
<dbReference type="SMART" id="SM00865">
    <property type="entry name" value="Tubulin_C"/>
    <property type="match status" value="1"/>
</dbReference>
<dbReference type="OrthoDB" id="6241270at2759"/>
<feature type="region of interest" description="Disordered" evidence="8">
    <location>
        <begin position="454"/>
        <end position="496"/>
    </location>
</feature>
<dbReference type="Pfam" id="PF03953">
    <property type="entry name" value="Tubulin_C"/>
    <property type="match status" value="1"/>
</dbReference>
<evidence type="ECO:0000256" key="4">
    <source>
        <dbReference type="ARBA" id="ARBA00022801"/>
    </source>
</evidence>
<keyword evidence="5 7" id="KW-0342">GTP-binding</keyword>
<dbReference type="GO" id="GO:0005525">
    <property type="term" value="F:GTP binding"/>
    <property type="evidence" value="ECO:0007669"/>
    <property type="project" value="UniProtKB-UniRule"/>
</dbReference>
<evidence type="ECO:0000259" key="10">
    <source>
        <dbReference type="SMART" id="SM00865"/>
    </source>
</evidence>
<reference evidence="11" key="1">
    <citation type="submission" date="2019-05" db="EMBL/GenBank/DDBJ databases">
        <title>Annotation for the trematode Fasciolopsis buski.</title>
        <authorList>
            <person name="Choi Y.-J."/>
        </authorList>
    </citation>
    <scope>NUCLEOTIDE SEQUENCE</scope>
    <source>
        <strain evidence="11">HT</strain>
        <tissue evidence="11">Whole worm</tissue>
    </source>
</reference>
<gene>
    <name evidence="11" type="ORF">FBUS_03036</name>
</gene>
<dbReference type="InterPro" id="IPR002452">
    <property type="entry name" value="Alpha_tubulin"/>
</dbReference>
<evidence type="ECO:0000256" key="1">
    <source>
        <dbReference type="ARBA" id="ARBA00009636"/>
    </source>
</evidence>
<feature type="domain" description="Tubulin/FtsZ 2-layer sandwich" evidence="10">
    <location>
        <begin position="246"/>
        <end position="391"/>
    </location>
</feature>
<dbReference type="SMART" id="SM00864">
    <property type="entry name" value="Tubulin"/>
    <property type="match status" value="1"/>
</dbReference>
<keyword evidence="4" id="KW-0378">Hydrolase</keyword>
<evidence type="ECO:0000256" key="8">
    <source>
        <dbReference type="SAM" id="MobiDB-lite"/>
    </source>
</evidence>
<dbReference type="PANTHER" id="PTHR11588">
    <property type="entry name" value="TUBULIN"/>
    <property type="match status" value="1"/>
</dbReference>